<dbReference type="OrthoDB" id="1436004at2"/>
<dbReference type="EMBL" id="FTMA01000007">
    <property type="protein sequence ID" value="SIR19004.1"/>
    <property type="molecule type" value="Genomic_DNA"/>
</dbReference>
<gene>
    <name evidence="2" type="ORF">SAMN05421797_107180</name>
</gene>
<dbReference type="STRING" id="228959.SAMN05421797_107180"/>
<evidence type="ECO:0000256" key="1">
    <source>
        <dbReference type="SAM" id="Phobius"/>
    </source>
</evidence>
<keyword evidence="3" id="KW-1185">Reference proteome</keyword>
<dbReference type="Proteomes" id="UP000186953">
    <property type="component" value="Unassembled WGS sequence"/>
</dbReference>
<organism evidence="2 3">
    <name type="scientific">Maribacter ulvicola</name>
    <dbReference type="NCBI Taxonomy" id="228959"/>
    <lineage>
        <taxon>Bacteria</taxon>
        <taxon>Pseudomonadati</taxon>
        <taxon>Bacteroidota</taxon>
        <taxon>Flavobacteriia</taxon>
        <taxon>Flavobacteriales</taxon>
        <taxon>Flavobacteriaceae</taxon>
        <taxon>Maribacter</taxon>
    </lineage>
</organism>
<feature type="transmembrane region" description="Helical" evidence="1">
    <location>
        <begin position="77"/>
        <end position="94"/>
    </location>
</feature>
<evidence type="ECO:0000313" key="2">
    <source>
        <dbReference type="EMBL" id="SIR19004.1"/>
    </source>
</evidence>
<dbReference type="RefSeq" id="WP_076550141.1">
    <property type="nucleotide sequence ID" value="NZ_FTMA01000007.1"/>
</dbReference>
<name>A0A1N6YWJ7_9FLAO</name>
<feature type="transmembrane region" description="Helical" evidence="1">
    <location>
        <begin position="114"/>
        <end position="139"/>
    </location>
</feature>
<keyword evidence="1" id="KW-0472">Membrane</keyword>
<evidence type="ECO:0000313" key="3">
    <source>
        <dbReference type="Proteomes" id="UP000186953"/>
    </source>
</evidence>
<keyword evidence="1" id="KW-0812">Transmembrane</keyword>
<sequence length="161" mass="19144">MNSIKGLLTWKRTLIVSIIVLFLLNIFSFYGLYTNKFYFFKIDNYIFPVLSIIHILFLYVLWFKISEKELSDPPMRTLEYVLYIISLVYLYKLVETMIVLSSYSDFENHLIPSTFLPIGYIMLTLYAVLLLVTLLAVVYRKEMVGTYIFDDMNQHVDHYNN</sequence>
<keyword evidence="1" id="KW-1133">Transmembrane helix</keyword>
<accession>A0A1N6YWJ7</accession>
<feature type="transmembrane region" description="Helical" evidence="1">
    <location>
        <begin position="12"/>
        <end position="33"/>
    </location>
</feature>
<feature type="transmembrane region" description="Helical" evidence="1">
    <location>
        <begin position="45"/>
        <end position="65"/>
    </location>
</feature>
<protein>
    <submittedName>
        <fullName evidence="2">Uncharacterized protein</fullName>
    </submittedName>
</protein>
<proteinExistence type="predicted"/>
<dbReference type="AlphaFoldDB" id="A0A1N6YWJ7"/>
<reference evidence="3" key="1">
    <citation type="submission" date="2017-01" db="EMBL/GenBank/DDBJ databases">
        <authorList>
            <person name="Varghese N."/>
            <person name="Submissions S."/>
        </authorList>
    </citation>
    <scope>NUCLEOTIDE SEQUENCE [LARGE SCALE GENOMIC DNA]</scope>
    <source>
        <strain evidence="3">DSM 15366</strain>
    </source>
</reference>